<dbReference type="Proteomes" id="UP001445076">
    <property type="component" value="Unassembled WGS sequence"/>
</dbReference>
<comment type="caution">
    <text evidence="1">The sequence shown here is derived from an EMBL/GenBank/DDBJ whole genome shotgun (WGS) entry which is preliminary data.</text>
</comment>
<dbReference type="AlphaFoldDB" id="A0AAW0X0Q3"/>
<evidence type="ECO:0000313" key="2">
    <source>
        <dbReference type="Proteomes" id="UP001445076"/>
    </source>
</evidence>
<sequence length="115" mass="12857">MVVFLRGSPVHCAVLGQRRQRKIPYTRDCSGRGRHDHTLNSDFSSLLSIPELHVVVIIVSPPQLLHLGSSTLHLHSFFFHLPAHLQNIIIQILNATGHAQCNGNYLQLTVKSCMT</sequence>
<dbReference type="EMBL" id="JARKIK010000055">
    <property type="protein sequence ID" value="KAK8733051.1"/>
    <property type="molecule type" value="Genomic_DNA"/>
</dbReference>
<organism evidence="1 2">
    <name type="scientific">Cherax quadricarinatus</name>
    <name type="common">Australian red claw crayfish</name>
    <dbReference type="NCBI Taxonomy" id="27406"/>
    <lineage>
        <taxon>Eukaryota</taxon>
        <taxon>Metazoa</taxon>
        <taxon>Ecdysozoa</taxon>
        <taxon>Arthropoda</taxon>
        <taxon>Crustacea</taxon>
        <taxon>Multicrustacea</taxon>
        <taxon>Malacostraca</taxon>
        <taxon>Eumalacostraca</taxon>
        <taxon>Eucarida</taxon>
        <taxon>Decapoda</taxon>
        <taxon>Pleocyemata</taxon>
        <taxon>Astacidea</taxon>
        <taxon>Parastacoidea</taxon>
        <taxon>Parastacidae</taxon>
        <taxon>Cherax</taxon>
    </lineage>
</organism>
<reference evidence="1" key="2">
    <citation type="submission" date="2024-01" db="EMBL/GenBank/DDBJ databases">
        <authorList>
            <person name="He J."/>
            <person name="Wang M."/>
            <person name="Zheng J."/>
            <person name="Liu Z."/>
        </authorList>
    </citation>
    <scope>NUCLEOTIDE SEQUENCE</scope>
    <source>
        <strain evidence="1">ZL_2023a</strain>
        <tissue evidence="1">Muscle</tissue>
    </source>
</reference>
<reference evidence="1 2" key="1">
    <citation type="journal article" date="2024" name="BMC Genomics">
        <title>Genome assembly of redclaw crayfish (Cherax quadricarinatus) provides insights into its immune adaptation and hypoxia tolerance.</title>
        <authorList>
            <person name="Liu Z."/>
            <person name="Zheng J."/>
            <person name="Li H."/>
            <person name="Fang K."/>
            <person name="Wang S."/>
            <person name="He J."/>
            <person name="Zhou D."/>
            <person name="Weng S."/>
            <person name="Chi M."/>
            <person name="Gu Z."/>
            <person name="He J."/>
            <person name="Li F."/>
            <person name="Wang M."/>
        </authorList>
    </citation>
    <scope>NUCLEOTIDE SEQUENCE [LARGE SCALE GENOMIC DNA]</scope>
    <source>
        <strain evidence="1">ZL_2023a</strain>
    </source>
</reference>
<dbReference type="EMBL" id="JARKIK010000055">
    <property type="protein sequence ID" value="KAK8733058.1"/>
    <property type="molecule type" value="Genomic_DNA"/>
</dbReference>
<gene>
    <name evidence="1" type="ORF">OTU49_006735</name>
</gene>
<keyword evidence="2" id="KW-1185">Reference proteome</keyword>
<protein>
    <submittedName>
        <fullName evidence="1">Uncharacterized protein</fullName>
    </submittedName>
</protein>
<accession>A0AAW0X0Q3</accession>
<name>A0AAW0X0Q3_CHEQU</name>
<evidence type="ECO:0000313" key="1">
    <source>
        <dbReference type="EMBL" id="KAK8733058.1"/>
    </source>
</evidence>
<proteinExistence type="predicted"/>